<feature type="compositionally biased region" description="Basic and acidic residues" evidence="1">
    <location>
        <begin position="1"/>
        <end position="13"/>
    </location>
</feature>
<gene>
    <name evidence="3" type="ORF">EV690_3053</name>
</gene>
<dbReference type="AlphaFoldDB" id="A0A4R1J8I8"/>
<protein>
    <submittedName>
        <fullName evidence="3">PadR family transcriptional regulator</fullName>
    </submittedName>
</protein>
<evidence type="ECO:0000256" key="1">
    <source>
        <dbReference type="SAM" id="MobiDB-lite"/>
    </source>
</evidence>
<dbReference type="InterPro" id="IPR036388">
    <property type="entry name" value="WH-like_DNA-bd_sf"/>
</dbReference>
<sequence length="218" mass="24837">MKDTLGRHHDSPRGHGLQRKKGGRGCGRGRSCEQHHQACCEDSTRECGHRGKHGRRHKLGRLFAHGDLRLMILAFIEDHPCHGYELMKVIEKASSGLYSPSAGVVYPTLNVLEDQLLIEVQDGGEGGRKVYQLTQLGSQEVDSQRNYIDKLKERLAQFGKPQNTQQYDQLSESMHRIKKALRQQMLNQQSQMDFSAHIEILTKTAEQLEQLNEENEPK</sequence>
<proteinExistence type="predicted"/>
<dbReference type="OrthoDB" id="9814826at2"/>
<evidence type="ECO:0000259" key="2">
    <source>
        <dbReference type="Pfam" id="PF03551"/>
    </source>
</evidence>
<dbReference type="InterPro" id="IPR005149">
    <property type="entry name" value="Tscrpt_reg_PadR_N"/>
</dbReference>
<keyword evidence="4" id="KW-1185">Reference proteome</keyword>
<dbReference type="SUPFAM" id="SSF46785">
    <property type="entry name" value="Winged helix' DNA-binding domain"/>
    <property type="match status" value="1"/>
</dbReference>
<feature type="region of interest" description="Disordered" evidence="1">
    <location>
        <begin position="1"/>
        <end position="27"/>
    </location>
</feature>
<dbReference type="Proteomes" id="UP000295565">
    <property type="component" value="Unassembled WGS sequence"/>
</dbReference>
<dbReference type="Pfam" id="PF03551">
    <property type="entry name" value="PadR"/>
    <property type="match status" value="1"/>
</dbReference>
<dbReference type="RefSeq" id="WP_131913806.1">
    <property type="nucleotide sequence ID" value="NZ_OU594967.1"/>
</dbReference>
<name>A0A4R1J8I8_9GAMM</name>
<dbReference type="PANTHER" id="PTHR43252">
    <property type="entry name" value="TRANSCRIPTIONAL REGULATOR YQJI"/>
    <property type="match status" value="1"/>
</dbReference>
<organism evidence="3 4">
    <name type="scientific">Celerinatantimonas diazotrophica</name>
    <dbReference type="NCBI Taxonomy" id="412034"/>
    <lineage>
        <taxon>Bacteria</taxon>
        <taxon>Pseudomonadati</taxon>
        <taxon>Pseudomonadota</taxon>
        <taxon>Gammaproteobacteria</taxon>
        <taxon>Celerinatantimonadaceae</taxon>
        <taxon>Celerinatantimonas</taxon>
    </lineage>
</organism>
<dbReference type="PANTHER" id="PTHR43252:SF7">
    <property type="entry name" value="TRANSCRIPTIONAL REGULATOR YQJI"/>
    <property type="match status" value="1"/>
</dbReference>
<evidence type="ECO:0000313" key="3">
    <source>
        <dbReference type="EMBL" id="TCK46905.1"/>
    </source>
</evidence>
<feature type="domain" description="Transcription regulator PadR N-terminal" evidence="2">
    <location>
        <begin position="72"/>
        <end position="141"/>
    </location>
</feature>
<evidence type="ECO:0000313" key="4">
    <source>
        <dbReference type="Proteomes" id="UP000295565"/>
    </source>
</evidence>
<reference evidence="3 4" key="1">
    <citation type="submission" date="2019-03" db="EMBL/GenBank/DDBJ databases">
        <title>Genomic Encyclopedia of Type Strains, Phase IV (KMG-IV): sequencing the most valuable type-strain genomes for metagenomic binning, comparative biology and taxonomic classification.</title>
        <authorList>
            <person name="Goeker M."/>
        </authorList>
    </citation>
    <scope>NUCLEOTIDE SEQUENCE [LARGE SCALE GENOMIC DNA]</scope>
    <source>
        <strain evidence="3 4">DSM 18577</strain>
    </source>
</reference>
<comment type="caution">
    <text evidence="3">The sequence shown here is derived from an EMBL/GenBank/DDBJ whole genome shotgun (WGS) entry which is preliminary data.</text>
</comment>
<accession>A0A4R1J8I8</accession>
<dbReference type="InterPro" id="IPR036390">
    <property type="entry name" value="WH_DNA-bd_sf"/>
</dbReference>
<dbReference type="EMBL" id="SMGD01000016">
    <property type="protein sequence ID" value="TCK46905.1"/>
    <property type="molecule type" value="Genomic_DNA"/>
</dbReference>
<dbReference type="Gene3D" id="1.10.10.10">
    <property type="entry name" value="Winged helix-like DNA-binding domain superfamily/Winged helix DNA-binding domain"/>
    <property type="match status" value="1"/>
</dbReference>